<sequence>MCTANGFLKQEGWGGELSSRSIVPDPGRAFFGACGCFGAAEYNRLGKVAGAGGGAGACLVVAGNQLCLHYFTPVRTR</sequence>
<organism evidence="1 2">
    <name type="scientific">Aspergillus udagawae</name>
    <dbReference type="NCBI Taxonomy" id="91492"/>
    <lineage>
        <taxon>Eukaryota</taxon>
        <taxon>Fungi</taxon>
        <taxon>Dikarya</taxon>
        <taxon>Ascomycota</taxon>
        <taxon>Pezizomycotina</taxon>
        <taxon>Eurotiomycetes</taxon>
        <taxon>Eurotiomycetidae</taxon>
        <taxon>Eurotiales</taxon>
        <taxon>Aspergillaceae</taxon>
        <taxon>Aspergillus</taxon>
        <taxon>Aspergillus subgen. Fumigati</taxon>
    </lineage>
</organism>
<comment type="caution">
    <text evidence="1">The sequence shown here is derived from an EMBL/GenBank/DDBJ whole genome shotgun (WGS) entry which is preliminary data.</text>
</comment>
<name>A0A8H3NFY2_9EURO</name>
<evidence type="ECO:0000313" key="1">
    <source>
        <dbReference type="EMBL" id="GFF28844.1"/>
    </source>
</evidence>
<proteinExistence type="predicted"/>
<protein>
    <submittedName>
        <fullName evidence="1">Uncharacterized protein</fullName>
    </submittedName>
</protein>
<dbReference type="AlphaFoldDB" id="A0A8H3NFY2"/>
<gene>
    <name evidence="1" type="ORF">IFM46972_02463</name>
</gene>
<reference evidence="1 2" key="1">
    <citation type="submission" date="2020-01" db="EMBL/GenBank/DDBJ databases">
        <title>Draft genome sequence of Aspergillus udagawae IFM 46972.</title>
        <authorList>
            <person name="Takahashi H."/>
            <person name="Yaguchi T."/>
        </authorList>
    </citation>
    <scope>NUCLEOTIDE SEQUENCE [LARGE SCALE GENOMIC DNA]</scope>
    <source>
        <strain evidence="1 2">IFM 46972</strain>
    </source>
</reference>
<accession>A0A8H3NFY2</accession>
<evidence type="ECO:0000313" key="2">
    <source>
        <dbReference type="Proteomes" id="UP000465221"/>
    </source>
</evidence>
<dbReference type="EMBL" id="BLKC01000012">
    <property type="protein sequence ID" value="GFF28844.1"/>
    <property type="molecule type" value="Genomic_DNA"/>
</dbReference>
<dbReference type="Proteomes" id="UP000465221">
    <property type="component" value="Unassembled WGS sequence"/>
</dbReference>